<feature type="transmembrane region" description="Helical" evidence="8">
    <location>
        <begin position="365"/>
        <end position="384"/>
    </location>
</feature>
<keyword evidence="3" id="KW-0328">Glycosyltransferase</keyword>
<evidence type="ECO:0000256" key="8">
    <source>
        <dbReference type="SAM" id="Phobius"/>
    </source>
</evidence>
<protein>
    <submittedName>
        <fullName evidence="10">DUF2142 domain-containing protein</fullName>
    </submittedName>
</protein>
<accession>A0A4V0Z6Y4</accession>
<reference evidence="10 12" key="2">
    <citation type="submission" date="2019-04" db="EMBL/GenBank/DDBJ databases">
        <authorList>
            <person name="Schori C."/>
            <person name="Ahrens C."/>
        </authorList>
    </citation>
    <scope>NUCLEOTIDE SEQUENCE [LARGE SCALE GENOMIC DNA]</scope>
    <source>
        <strain evidence="10 12">DSM 2950</strain>
    </source>
</reference>
<dbReference type="PANTHER" id="PTHR33908:SF11">
    <property type="entry name" value="MEMBRANE PROTEIN"/>
    <property type="match status" value="1"/>
</dbReference>
<evidence type="ECO:0000256" key="2">
    <source>
        <dbReference type="ARBA" id="ARBA00022475"/>
    </source>
</evidence>
<gene>
    <name evidence="10" type="ORF">E5259_27610</name>
    <name evidence="9" type="ORF">PMF13cell1_00401</name>
</gene>
<dbReference type="InterPro" id="IPR018674">
    <property type="entry name" value="DUF2142_membrane"/>
</dbReference>
<dbReference type="AlphaFoldDB" id="A0A4V0Z6Y4"/>
<keyword evidence="6 8" id="KW-1133">Transmembrane helix</keyword>
<feature type="transmembrane region" description="Helical" evidence="8">
    <location>
        <begin position="396"/>
        <end position="416"/>
    </location>
</feature>
<dbReference type="PANTHER" id="PTHR33908">
    <property type="entry name" value="MANNOSYLTRANSFERASE YKCB-RELATED"/>
    <property type="match status" value="1"/>
</dbReference>
<dbReference type="Proteomes" id="UP000515789">
    <property type="component" value="Chromosome"/>
</dbReference>
<organism evidence="9 11">
    <name type="scientific">Blautia producta</name>
    <dbReference type="NCBI Taxonomy" id="33035"/>
    <lineage>
        <taxon>Bacteria</taxon>
        <taxon>Bacillati</taxon>
        <taxon>Bacillota</taxon>
        <taxon>Clostridia</taxon>
        <taxon>Lachnospirales</taxon>
        <taxon>Lachnospiraceae</taxon>
        <taxon>Blautia</taxon>
    </lineage>
</organism>
<keyword evidence="4" id="KW-0808">Transferase</keyword>
<comment type="subcellular location">
    <subcellularLocation>
        <location evidence="1">Cell membrane</location>
        <topology evidence="1">Multi-pass membrane protein</topology>
    </subcellularLocation>
</comment>
<dbReference type="GO" id="GO:0009103">
    <property type="term" value="P:lipopolysaccharide biosynthetic process"/>
    <property type="evidence" value="ECO:0007669"/>
    <property type="project" value="UniProtKB-ARBA"/>
</dbReference>
<dbReference type="GeneID" id="75053494"/>
<feature type="transmembrane region" description="Helical" evidence="8">
    <location>
        <begin position="15"/>
        <end position="35"/>
    </location>
</feature>
<name>A0A4V0Z6Y4_9FIRM</name>
<feature type="transmembrane region" description="Helical" evidence="8">
    <location>
        <begin position="79"/>
        <end position="100"/>
    </location>
</feature>
<feature type="transmembrane region" description="Helical" evidence="8">
    <location>
        <begin position="234"/>
        <end position="254"/>
    </location>
</feature>
<keyword evidence="5 8" id="KW-0812">Transmembrane</keyword>
<dbReference type="Proteomes" id="UP000289794">
    <property type="component" value="Chromosome"/>
</dbReference>
<dbReference type="GO" id="GO:0005886">
    <property type="term" value="C:plasma membrane"/>
    <property type="evidence" value="ECO:0007669"/>
    <property type="project" value="UniProtKB-SubCell"/>
</dbReference>
<dbReference type="RefSeq" id="WP_018597075.1">
    <property type="nucleotide sequence ID" value="NZ_CABLBP010000005.1"/>
</dbReference>
<reference evidence="9 11" key="1">
    <citation type="submission" date="2019-01" db="EMBL/GenBank/DDBJ databases">
        <title>PMF-metabolizing Aryl O-demethylase.</title>
        <authorList>
            <person name="Kim M."/>
        </authorList>
    </citation>
    <scope>NUCLEOTIDE SEQUENCE [LARGE SCALE GENOMIC DNA]</scope>
    <source>
        <strain evidence="9 11">PMF1</strain>
    </source>
</reference>
<evidence type="ECO:0000256" key="4">
    <source>
        <dbReference type="ARBA" id="ARBA00022679"/>
    </source>
</evidence>
<feature type="transmembrane region" description="Helical" evidence="8">
    <location>
        <begin position="163"/>
        <end position="180"/>
    </location>
</feature>
<evidence type="ECO:0000256" key="3">
    <source>
        <dbReference type="ARBA" id="ARBA00022676"/>
    </source>
</evidence>
<evidence type="ECO:0000313" key="12">
    <source>
        <dbReference type="Proteomes" id="UP000515789"/>
    </source>
</evidence>
<evidence type="ECO:0000256" key="7">
    <source>
        <dbReference type="ARBA" id="ARBA00023136"/>
    </source>
</evidence>
<feature type="transmembrane region" description="Helical" evidence="8">
    <location>
        <begin position="107"/>
        <end position="127"/>
    </location>
</feature>
<feature type="transmembrane region" description="Helical" evidence="8">
    <location>
        <begin position="428"/>
        <end position="446"/>
    </location>
</feature>
<evidence type="ECO:0000313" key="10">
    <source>
        <dbReference type="EMBL" id="QMW81030.1"/>
    </source>
</evidence>
<dbReference type="EMBL" id="CP039126">
    <property type="protein sequence ID" value="QMW81030.1"/>
    <property type="molecule type" value="Genomic_DNA"/>
</dbReference>
<keyword evidence="7 8" id="KW-0472">Membrane</keyword>
<dbReference type="Pfam" id="PF09913">
    <property type="entry name" value="DUF2142"/>
    <property type="match status" value="1"/>
</dbReference>
<feature type="transmembrane region" description="Helical" evidence="8">
    <location>
        <begin position="192"/>
        <end position="222"/>
    </location>
</feature>
<dbReference type="InterPro" id="IPR050297">
    <property type="entry name" value="LipidA_mod_glycosyltrf_83"/>
</dbReference>
<dbReference type="KEGG" id="bpro:PMF13cell1_00401"/>
<evidence type="ECO:0000256" key="5">
    <source>
        <dbReference type="ARBA" id="ARBA00022692"/>
    </source>
</evidence>
<keyword evidence="2" id="KW-1003">Cell membrane</keyword>
<evidence type="ECO:0000313" key="11">
    <source>
        <dbReference type="Proteomes" id="UP000289794"/>
    </source>
</evidence>
<sequence length="449" mass="51883">MQLQIKNILSDRNRIYFLFELAFLAGIFFFCVHWAHLLPLDAGPDERMRYDIPLYIYEHGKLPHGGDPSIRNPIWGTSYAFLPILSYMISALFMNVMSIFSTDPQHLLFAARLVSACFTTGAIFFVFRSGKKLFDGYSKWFFVCLVAVLPEALFMGIYVNNDAMAICCGAAIIYYWLIGMERNWDVPSCIGLGIWLGLCAMSYLNAYGFLLCSIFVFTLSCLTDTRKQIDWKYWLKRGILVAVIGLLVCGWWFVRNYMIYDGDWLGLATSNDFADRYAQEQFRPSTALSSGRAQGYTILSMLTGHWMFDVLRSFVGVFGQFQFWVESWIIVLYYILFIAGLIGCLMQIKKMFQLRQNGEIRQKAVFNWGMLFAAIIPVVLNFYHSYCVDYQPQGRYILPGLVPMMYFTVCGVTHLTERFISKMRYRNILSGILCSALVLITIKEFFRIY</sequence>
<feature type="transmembrane region" description="Helical" evidence="8">
    <location>
        <begin position="139"/>
        <end position="158"/>
    </location>
</feature>
<feature type="transmembrane region" description="Helical" evidence="8">
    <location>
        <begin position="321"/>
        <end position="345"/>
    </location>
</feature>
<evidence type="ECO:0000256" key="6">
    <source>
        <dbReference type="ARBA" id="ARBA00022989"/>
    </source>
</evidence>
<evidence type="ECO:0000313" key="9">
    <source>
        <dbReference type="EMBL" id="QBE94908.1"/>
    </source>
</evidence>
<dbReference type="GO" id="GO:0016763">
    <property type="term" value="F:pentosyltransferase activity"/>
    <property type="evidence" value="ECO:0007669"/>
    <property type="project" value="TreeGrafter"/>
</dbReference>
<evidence type="ECO:0000256" key="1">
    <source>
        <dbReference type="ARBA" id="ARBA00004651"/>
    </source>
</evidence>
<dbReference type="EMBL" id="CP035945">
    <property type="protein sequence ID" value="QBE94908.1"/>
    <property type="molecule type" value="Genomic_DNA"/>
</dbReference>
<proteinExistence type="predicted"/>